<dbReference type="Proteomes" id="UP000887159">
    <property type="component" value="Unassembled WGS sequence"/>
</dbReference>
<organism evidence="2 3">
    <name type="scientific">Trichonephila clavipes</name>
    <name type="common">Golden silk orbweaver</name>
    <name type="synonym">Nephila clavipes</name>
    <dbReference type="NCBI Taxonomy" id="2585209"/>
    <lineage>
        <taxon>Eukaryota</taxon>
        <taxon>Metazoa</taxon>
        <taxon>Ecdysozoa</taxon>
        <taxon>Arthropoda</taxon>
        <taxon>Chelicerata</taxon>
        <taxon>Arachnida</taxon>
        <taxon>Araneae</taxon>
        <taxon>Araneomorphae</taxon>
        <taxon>Entelegynae</taxon>
        <taxon>Araneoidea</taxon>
        <taxon>Nephilidae</taxon>
        <taxon>Trichonephila</taxon>
    </lineage>
</organism>
<evidence type="ECO:0000313" key="2">
    <source>
        <dbReference type="EMBL" id="GFX87764.1"/>
    </source>
</evidence>
<evidence type="ECO:0000313" key="3">
    <source>
        <dbReference type="Proteomes" id="UP000887159"/>
    </source>
</evidence>
<sequence length="80" mass="9329">MSQQKPYSILPPEAFTREVQCYPHHDSFQPNPNSMQEFPTKQGDDDDTTSCNHITPSKKHEPFIRLAEECVDPLFDPLYY</sequence>
<keyword evidence="3" id="KW-1185">Reference proteome</keyword>
<gene>
    <name evidence="2" type="ORF">TNCV_2190401</name>
</gene>
<dbReference type="AlphaFoldDB" id="A0A8X6UZN4"/>
<feature type="compositionally biased region" description="Polar residues" evidence="1">
    <location>
        <begin position="28"/>
        <end position="39"/>
    </location>
</feature>
<proteinExistence type="predicted"/>
<accession>A0A8X6UZN4</accession>
<protein>
    <submittedName>
        <fullName evidence="2">Uncharacterized protein</fullName>
    </submittedName>
</protein>
<reference evidence="2" key="1">
    <citation type="submission" date="2020-08" db="EMBL/GenBank/DDBJ databases">
        <title>Multicomponent nature underlies the extraordinary mechanical properties of spider dragline silk.</title>
        <authorList>
            <person name="Kono N."/>
            <person name="Nakamura H."/>
            <person name="Mori M."/>
            <person name="Yoshida Y."/>
            <person name="Ohtoshi R."/>
            <person name="Malay A.D."/>
            <person name="Moran D.A.P."/>
            <person name="Tomita M."/>
            <person name="Numata K."/>
            <person name="Arakawa K."/>
        </authorList>
    </citation>
    <scope>NUCLEOTIDE SEQUENCE</scope>
</reference>
<evidence type="ECO:0000256" key="1">
    <source>
        <dbReference type="SAM" id="MobiDB-lite"/>
    </source>
</evidence>
<dbReference type="EMBL" id="BMAU01021039">
    <property type="protein sequence ID" value="GFX87764.1"/>
    <property type="molecule type" value="Genomic_DNA"/>
</dbReference>
<comment type="caution">
    <text evidence="2">The sequence shown here is derived from an EMBL/GenBank/DDBJ whole genome shotgun (WGS) entry which is preliminary data.</text>
</comment>
<feature type="region of interest" description="Disordered" evidence="1">
    <location>
        <begin position="25"/>
        <end position="50"/>
    </location>
</feature>
<name>A0A8X6UZN4_TRICX</name>